<dbReference type="InterPro" id="IPR051271">
    <property type="entry name" value="2C-system_Tx_regulators"/>
</dbReference>
<dbReference type="CDD" id="cd00156">
    <property type="entry name" value="REC"/>
    <property type="match status" value="1"/>
</dbReference>
<feature type="modified residue" description="4-aspartylphosphate" evidence="1">
    <location>
        <position position="56"/>
    </location>
</feature>
<gene>
    <name evidence="3" type="ORF">EIZ48_23495</name>
</gene>
<keyword evidence="1" id="KW-0597">Phosphoprotein</keyword>
<dbReference type="SMART" id="SM00448">
    <property type="entry name" value="REC"/>
    <property type="match status" value="1"/>
</dbReference>
<feature type="domain" description="Response regulatory" evidence="2">
    <location>
        <begin position="3"/>
        <end position="122"/>
    </location>
</feature>
<dbReference type="PANTHER" id="PTHR45526">
    <property type="entry name" value="TRANSCRIPTIONAL REGULATORY PROTEIN DPIA"/>
    <property type="match status" value="1"/>
</dbReference>
<proteinExistence type="predicted"/>
<dbReference type="SUPFAM" id="SSF52172">
    <property type="entry name" value="CheY-like"/>
    <property type="match status" value="1"/>
</dbReference>
<keyword evidence="4" id="KW-1185">Reference proteome</keyword>
<comment type="caution">
    <text evidence="3">The sequence shown here is derived from an EMBL/GenBank/DDBJ whole genome shotgun (WGS) entry which is preliminary data.</text>
</comment>
<dbReference type="Proteomes" id="UP000738517">
    <property type="component" value="Unassembled WGS sequence"/>
</dbReference>
<name>A0ABW9YNM6_9GAMM</name>
<reference evidence="3 4" key="1">
    <citation type="journal article" date="2017" name="Int. J. Syst. Evol. Microbiol.">
        <title>Photobacterium alginatilyticum sp. nov., a marine bacterium isolated from bottom seawater.</title>
        <authorList>
            <person name="Wang X."/>
            <person name="Wang Y."/>
            <person name="Yang X."/>
            <person name="Sun H."/>
            <person name="Li B."/>
            <person name="Zhang X.H."/>
        </authorList>
    </citation>
    <scope>NUCLEOTIDE SEQUENCE [LARGE SCALE GENOMIC DNA]</scope>
    <source>
        <strain evidence="3 4">P03D4</strain>
    </source>
</reference>
<dbReference type="Gene3D" id="3.40.50.2300">
    <property type="match status" value="1"/>
</dbReference>
<protein>
    <submittedName>
        <fullName evidence="3">Response regulator</fullName>
    </submittedName>
</protein>
<evidence type="ECO:0000313" key="3">
    <source>
        <dbReference type="EMBL" id="NBI55484.1"/>
    </source>
</evidence>
<evidence type="ECO:0000313" key="4">
    <source>
        <dbReference type="Proteomes" id="UP000738517"/>
    </source>
</evidence>
<dbReference type="InterPro" id="IPR001789">
    <property type="entry name" value="Sig_transdc_resp-reg_receiver"/>
</dbReference>
<accession>A0ABW9YNM6</accession>
<dbReference type="InterPro" id="IPR011006">
    <property type="entry name" value="CheY-like_superfamily"/>
</dbReference>
<organism evidence="3 4">
    <name type="scientific">Photobacterium alginatilyticum</name>
    <dbReference type="NCBI Taxonomy" id="1775171"/>
    <lineage>
        <taxon>Bacteria</taxon>
        <taxon>Pseudomonadati</taxon>
        <taxon>Pseudomonadota</taxon>
        <taxon>Gammaproteobacteria</taxon>
        <taxon>Vibrionales</taxon>
        <taxon>Vibrionaceae</taxon>
        <taxon>Photobacterium</taxon>
    </lineage>
</organism>
<evidence type="ECO:0000259" key="2">
    <source>
        <dbReference type="PROSITE" id="PS50110"/>
    </source>
</evidence>
<dbReference type="Pfam" id="PF00072">
    <property type="entry name" value="Response_reg"/>
    <property type="match status" value="1"/>
</dbReference>
<dbReference type="RefSeq" id="WP_160657141.1">
    <property type="nucleotide sequence ID" value="NZ_RSEJ01000031.1"/>
</dbReference>
<sequence length="132" mass="14814">MNRFLIIEDNKLMAEVLSQIIRKCISPKEIIKVSNIASAQKLIIDSSYKIDAIFLDLNIEKPLDGLDLLSYIKRTLPNMPVAIITSENETEVVKKVLSHQPNDYLMKPLSVQKVQRSLAKFKANSGTVETGS</sequence>
<dbReference type="PROSITE" id="PS50110">
    <property type="entry name" value="RESPONSE_REGULATORY"/>
    <property type="match status" value="1"/>
</dbReference>
<evidence type="ECO:0000256" key="1">
    <source>
        <dbReference type="PROSITE-ProRule" id="PRU00169"/>
    </source>
</evidence>
<dbReference type="EMBL" id="RSEJ01000031">
    <property type="protein sequence ID" value="NBI55484.1"/>
    <property type="molecule type" value="Genomic_DNA"/>
</dbReference>
<dbReference type="PANTHER" id="PTHR45526:SF1">
    <property type="entry name" value="TRANSCRIPTIONAL REGULATORY PROTEIN DCUR-RELATED"/>
    <property type="match status" value="1"/>
</dbReference>